<accession>A0ACC0DTZ5</accession>
<sequence length="355" mass="39429">MSTTSTKRDPSAFELSGSALKKRKGRGRPKKPVVESLGQPPAKKMGRGRPRKATAKEIDHEESEAEATEGGGETGSGEELPEDICFTEGESIKTRSGRELKKLPLGSMKVNKHVNFEGDDNELFNPFGVEMTASSDTGPPVDTLASYSVYNDVDVEVYKAKKHIRPTSLIRHISTISDVRGDGNCGFRAAAVSMGRNSHEWSDIRKEMKQEFDKNPLYSDEKFDRNQPFLENIWGEARQDLIEALSWNTEGTLAPTKFCMHFCWNIDSTSSPHKRRAINSFHTPSNENRSKRIACEMSRDVNDVTNVFDHDQRSSSSSPEVSTPTIQHQPALNPPQPPFNLSALNPSINLLKAPA</sequence>
<dbReference type="Proteomes" id="UP001060170">
    <property type="component" value="Chromosome 15"/>
</dbReference>
<gene>
    <name evidence="1" type="ORF">MJO28_014567</name>
</gene>
<organism evidence="1 2">
    <name type="scientific">Puccinia striiformis f. sp. tritici</name>
    <dbReference type="NCBI Taxonomy" id="168172"/>
    <lineage>
        <taxon>Eukaryota</taxon>
        <taxon>Fungi</taxon>
        <taxon>Dikarya</taxon>
        <taxon>Basidiomycota</taxon>
        <taxon>Pucciniomycotina</taxon>
        <taxon>Pucciniomycetes</taxon>
        <taxon>Pucciniales</taxon>
        <taxon>Pucciniaceae</taxon>
        <taxon>Puccinia</taxon>
    </lineage>
</organism>
<comment type="caution">
    <text evidence="1">The sequence shown here is derived from an EMBL/GenBank/DDBJ whole genome shotgun (WGS) entry which is preliminary data.</text>
</comment>
<proteinExistence type="predicted"/>
<reference evidence="1 2" key="3">
    <citation type="journal article" date="2022" name="Microbiol. Spectr.">
        <title>Folding features and dynamics of 3D genome architecture in plant fungal pathogens.</title>
        <authorList>
            <person name="Xia C."/>
        </authorList>
    </citation>
    <scope>NUCLEOTIDE SEQUENCE [LARGE SCALE GENOMIC DNA]</scope>
    <source>
        <strain evidence="1 2">93-210</strain>
    </source>
</reference>
<reference evidence="2" key="1">
    <citation type="journal article" date="2018" name="BMC Genomics">
        <title>Genomic insights into host adaptation between the wheat stripe rust pathogen (Puccinia striiformis f. sp. tritici) and the barley stripe rust pathogen (Puccinia striiformis f. sp. hordei).</title>
        <authorList>
            <person name="Xia C."/>
            <person name="Wang M."/>
            <person name="Yin C."/>
            <person name="Cornejo O.E."/>
            <person name="Hulbert S.H."/>
            <person name="Chen X."/>
        </authorList>
    </citation>
    <scope>NUCLEOTIDE SEQUENCE [LARGE SCALE GENOMIC DNA]</scope>
    <source>
        <strain evidence="2">93-210</strain>
    </source>
</reference>
<name>A0ACC0DTZ5_9BASI</name>
<reference evidence="2" key="2">
    <citation type="journal article" date="2018" name="Mol. Plant Microbe Interact.">
        <title>Genome sequence resources for the wheat stripe rust pathogen (Puccinia striiformis f. sp. tritici) and the barley stripe rust pathogen (Puccinia striiformis f. sp. hordei).</title>
        <authorList>
            <person name="Xia C."/>
            <person name="Wang M."/>
            <person name="Yin C."/>
            <person name="Cornejo O.E."/>
            <person name="Hulbert S.H."/>
            <person name="Chen X."/>
        </authorList>
    </citation>
    <scope>NUCLEOTIDE SEQUENCE [LARGE SCALE GENOMIC DNA]</scope>
    <source>
        <strain evidence="2">93-210</strain>
    </source>
</reference>
<evidence type="ECO:0000313" key="2">
    <source>
        <dbReference type="Proteomes" id="UP001060170"/>
    </source>
</evidence>
<evidence type="ECO:0000313" key="1">
    <source>
        <dbReference type="EMBL" id="KAI7938988.1"/>
    </source>
</evidence>
<keyword evidence="2" id="KW-1185">Reference proteome</keyword>
<protein>
    <submittedName>
        <fullName evidence="1">Uncharacterized protein</fullName>
    </submittedName>
</protein>
<dbReference type="EMBL" id="CM045879">
    <property type="protein sequence ID" value="KAI7938988.1"/>
    <property type="molecule type" value="Genomic_DNA"/>
</dbReference>